<dbReference type="EMBL" id="QGLT01000002">
    <property type="protein sequence ID" value="PXZ00610.1"/>
    <property type="molecule type" value="Genomic_DNA"/>
</dbReference>
<gene>
    <name evidence="3" type="ORF">DK869_04190</name>
</gene>
<evidence type="ECO:0000259" key="2">
    <source>
        <dbReference type="Pfam" id="PF07693"/>
    </source>
</evidence>
<accession>A0A318MWT1</accession>
<keyword evidence="4" id="KW-1185">Reference proteome</keyword>
<feature type="domain" description="KAP NTPase" evidence="2">
    <location>
        <begin position="26"/>
        <end position="268"/>
    </location>
</feature>
<reference evidence="3 4" key="1">
    <citation type="submission" date="2018-05" db="EMBL/GenBank/DDBJ databases">
        <title>Reference genomes for bee gut microbiota database.</title>
        <authorList>
            <person name="Ellegaard K.M."/>
        </authorList>
    </citation>
    <scope>NUCLEOTIDE SEQUENCE [LARGE SCALE GENOMIC DNA]</scope>
    <source>
        <strain evidence="3 4">ESL0284</strain>
    </source>
</reference>
<feature type="compositionally biased region" description="Basic and acidic residues" evidence="1">
    <location>
        <begin position="266"/>
        <end position="275"/>
    </location>
</feature>
<dbReference type="AlphaFoldDB" id="A0A318MWT1"/>
<dbReference type="Proteomes" id="UP000247565">
    <property type="component" value="Unassembled WGS sequence"/>
</dbReference>
<dbReference type="Pfam" id="PF07693">
    <property type="entry name" value="KAP_NTPase"/>
    <property type="match status" value="1"/>
</dbReference>
<sequence>MRYTVDKFSDILGGDNQDITEYLDYYVLDKKEPEFAVLLTGKWGIGKTYYIDAYSGADKLQNSKVILSEGGLSKFIIEFVYNILVFIYQKLVSVGIKFDHYLAFEPDRLNKVLSRKVLSKNEKLKKYNIRFIKISVFGIKTIEELESRLTKSIFGNFNILSDIASLLIKNSNFSNFANPYFSLLKAFIPLTTFPDIKKKLKSIISSEKKHNLVYILDDLERSDIPLKELLGWINQVVEIEKMKVILIANEEKLLIEQSEISEIEDNEKNNKDSNRQPDNVNQGNVIDRNKQAVDPEILKKSYLYKEFKEKVIGKTFKIHSNFEAVVNYFLFTGENGTEPNKYKKLIAQHYDFIKQIYKDGQIATPNLRGFKQAIDDCEYLLQNIKDDYYPLEKDNELTGEERENNNLKNIFFETLIKNFFIFKLIIIEWKITDNDLSKKIRCDINKIVNPRHFINSDPPELKEIYAKNYKLLEIMDKRGFFFIII</sequence>
<feature type="region of interest" description="Disordered" evidence="1">
    <location>
        <begin position="265"/>
        <end position="286"/>
    </location>
</feature>
<name>A0A318MWT1_9PROT</name>
<evidence type="ECO:0000313" key="4">
    <source>
        <dbReference type="Proteomes" id="UP000247565"/>
    </source>
</evidence>
<evidence type="ECO:0000256" key="1">
    <source>
        <dbReference type="SAM" id="MobiDB-lite"/>
    </source>
</evidence>
<comment type="caution">
    <text evidence="3">The sequence shown here is derived from an EMBL/GenBank/DDBJ whole genome shotgun (WGS) entry which is preliminary data.</text>
</comment>
<evidence type="ECO:0000313" key="3">
    <source>
        <dbReference type="EMBL" id="PXZ00610.1"/>
    </source>
</evidence>
<dbReference type="InterPro" id="IPR011646">
    <property type="entry name" value="KAP_P-loop"/>
</dbReference>
<protein>
    <recommendedName>
        <fullName evidence="2">KAP NTPase domain-containing protein</fullName>
    </recommendedName>
</protein>
<organism evidence="3 4">
    <name type="scientific">Commensalibacter melissae</name>
    <dbReference type="NCBI Taxonomy" id="2070537"/>
    <lineage>
        <taxon>Bacteria</taxon>
        <taxon>Pseudomonadati</taxon>
        <taxon>Pseudomonadota</taxon>
        <taxon>Alphaproteobacteria</taxon>
        <taxon>Acetobacterales</taxon>
        <taxon>Acetobacteraceae</taxon>
    </lineage>
</organism>
<proteinExistence type="predicted"/>